<name>A0A191XT59_SIPSI</name>
<dbReference type="InterPro" id="IPR051801">
    <property type="entry name" value="GH28_Enzymes"/>
</dbReference>
<evidence type="ECO:0000256" key="2">
    <source>
        <dbReference type="ARBA" id="ARBA00022801"/>
    </source>
</evidence>
<proteinExistence type="evidence at transcript level"/>
<dbReference type="Gene3D" id="2.160.20.10">
    <property type="entry name" value="Single-stranded right-handed beta-helix, Pectin lyase-like"/>
    <property type="match status" value="1"/>
</dbReference>
<feature type="signal peptide" evidence="5">
    <location>
        <begin position="1"/>
        <end position="22"/>
    </location>
</feature>
<reference evidence="6" key="1">
    <citation type="journal article" date="2016" name="Sci. Rep.">
        <title>Horizontal Gene Transfer of Pectinases from Bacteria Preceded the Diversification of Stick and Leaf Insects.</title>
        <authorList>
            <person name="Shelomi M."/>
            <person name="Danchin E.G."/>
            <person name="Heckel D."/>
            <person name="Wipfler B."/>
            <person name="Bradler S."/>
            <person name="Zhou X."/>
            <person name="Pauchet Y."/>
        </authorList>
    </citation>
    <scope>NUCLEOTIDE SEQUENCE</scope>
    <source>
        <strain evidence="6">SSI8-2</strain>
        <tissue evidence="6">Midgut</tissue>
    </source>
</reference>
<dbReference type="InterPro" id="IPR006626">
    <property type="entry name" value="PbH1"/>
</dbReference>
<evidence type="ECO:0000256" key="5">
    <source>
        <dbReference type="SAM" id="SignalP"/>
    </source>
</evidence>
<keyword evidence="5" id="KW-0732">Signal</keyword>
<sequence>MQHSIGFVGLFAILALIGSAAGRDQRNVTEPKTPASCTSLTATGGDDTEVIQKALDSCTKGKAVALSSGTFYSGPLVIPSGVSLLVDEGVTLKALTDPKMYDLGANTCGTLDDAGVGCKAFITMIGAVSSGIYGKGVIDGQGNVTMVGKDQSWWELAHEALLEDNYHNTPWLIQINASYDITLYQITLLNSPHFTIFCSESFGFTVWGTTILAPPSARNTDAIDPNGSQNVTIAYNYVSVGDDNVAIKSFNAPSRYISVYNNHFVHGNGMSIGSEVGHGASSVTVWNITLNGTKNGIHVKSNKFRGGHVSRVSFTNICVINAETPFRIDMNYMNLTGPNNPEFHDISFTNIRAPQRARHIFHGLSPSNPVYVRFNDVHVAKGSVYEISDAVMHGSIIEDASGDHCGYTGNYDD</sequence>
<organism evidence="6">
    <name type="scientific">Sipyloidea sipylus</name>
    <name type="common">Madagascan stick insect</name>
    <name type="synonym">Necroscia sipylus</name>
    <dbReference type="NCBI Taxonomy" id="202427"/>
    <lineage>
        <taxon>Eukaryota</taxon>
        <taxon>Metazoa</taxon>
        <taxon>Ecdysozoa</taxon>
        <taxon>Arthropoda</taxon>
        <taxon>Hexapoda</taxon>
        <taxon>Insecta</taxon>
        <taxon>Pterygota</taxon>
        <taxon>Neoptera</taxon>
        <taxon>Polyneoptera</taxon>
        <taxon>Phasmatodea</taxon>
        <taxon>Verophasmatodea</taxon>
        <taxon>Anareolatae</taxon>
        <taxon>Lonchodidae</taxon>
        <taxon>Necrosciinae</taxon>
        <taxon>Sipyloidea</taxon>
    </lineage>
</organism>
<dbReference type="InterPro" id="IPR011050">
    <property type="entry name" value="Pectin_lyase_fold/virulence"/>
</dbReference>
<dbReference type="GO" id="GO:0004650">
    <property type="term" value="F:polygalacturonase activity"/>
    <property type="evidence" value="ECO:0007669"/>
    <property type="project" value="InterPro"/>
</dbReference>
<accession>A0A191XT59</accession>
<evidence type="ECO:0000256" key="1">
    <source>
        <dbReference type="ARBA" id="ARBA00008834"/>
    </source>
</evidence>
<protein>
    <submittedName>
        <fullName evidence="6">Glycoside hydrolase family 28</fullName>
    </submittedName>
</protein>
<dbReference type="GO" id="GO:0005975">
    <property type="term" value="P:carbohydrate metabolic process"/>
    <property type="evidence" value="ECO:0007669"/>
    <property type="project" value="InterPro"/>
</dbReference>
<evidence type="ECO:0000256" key="4">
    <source>
        <dbReference type="RuleBase" id="RU361169"/>
    </source>
</evidence>
<dbReference type="InterPro" id="IPR012334">
    <property type="entry name" value="Pectin_lyas_fold"/>
</dbReference>
<keyword evidence="2 4" id="KW-0378">Hydrolase</keyword>
<evidence type="ECO:0000256" key="3">
    <source>
        <dbReference type="ARBA" id="ARBA00023295"/>
    </source>
</evidence>
<dbReference type="PANTHER" id="PTHR31339:SF9">
    <property type="entry name" value="PLASMIN AND FIBRONECTIN-BINDING PROTEIN A"/>
    <property type="match status" value="1"/>
</dbReference>
<dbReference type="AlphaFoldDB" id="A0A191XT59"/>
<evidence type="ECO:0000313" key="6">
    <source>
        <dbReference type="EMBL" id="ANJ43660.1"/>
    </source>
</evidence>
<keyword evidence="3 4" id="KW-0326">Glycosidase</keyword>
<dbReference type="PANTHER" id="PTHR31339">
    <property type="entry name" value="PECTIN LYASE-RELATED"/>
    <property type="match status" value="1"/>
</dbReference>
<feature type="chain" id="PRO_5008249636" evidence="5">
    <location>
        <begin position="23"/>
        <end position="413"/>
    </location>
</feature>
<dbReference type="EMBL" id="KT921987">
    <property type="protein sequence ID" value="ANJ43660.1"/>
    <property type="molecule type" value="mRNA"/>
</dbReference>
<dbReference type="InterPro" id="IPR000743">
    <property type="entry name" value="Glyco_hydro_28"/>
</dbReference>
<dbReference type="Pfam" id="PF00295">
    <property type="entry name" value="Glyco_hydro_28"/>
    <property type="match status" value="1"/>
</dbReference>
<comment type="similarity">
    <text evidence="1 4">Belongs to the glycosyl hydrolase 28 family.</text>
</comment>
<dbReference type="SUPFAM" id="SSF51126">
    <property type="entry name" value="Pectin lyase-like"/>
    <property type="match status" value="1"/>
</dbReference>
<dbReference type="SMART" id="SM00710">
    <property type="entry name" value="PbH1"/>
    <property type="match status" value="3"/>
</dbReference>